<evidence type="ECO:0000259" key="1">
    <source>
        <dbReference type="Pfam" id="PF01796"/>
    </source>
</evidence>
<dbReference type="Pfam" id="PF01796">
    <property type="entry name" value="OB_ChsH2_C"/>
    <property type="match status" value="1"/>
</dbReference>
<dbReference type="InterPro" id="IPR012340">
    <property type="entry name" value="NA-bd_OB-fold"/>
</dbReference>
<dbReference type="PANTHER" id="PTHR34075">
    <property type="entry name" value="BLR3430 PROTEIN"/>
    <property type="match status" value="1"/>
</dbReference>
<dbReference type="KEGG" id="btrm:SAMEA390648701758"/>
<gene>
    <name evidence="2" type="ORF">SAMEA3906487_01758</name>
</gene>
<dbReference type="InterPro" id="IPR002878">
    <property type="entry name" value="ChsH2_C"/>
</dbReference>
<proteinExistence type="predicted"/>
<name>A0A157QLC4_9BORD</name>
<dbReference type="GeneID" id="56590959"/>
<organism evidence="2 3">
    <name type="scientific">Bordetella trematum</name>
    <dbReference type="NCBI Taxonomy" id="123899"/>
    <lineage>
        <taxon>Bacteria</taxon>
        <taxon>Pseudomonadati</taxon>
        <taxon>Pseudomonadota</taxon>
        <taxon>Betaproteobacteria</taxon>
        <taxon>Burkholderiales</taxon>
        <taxon>Alcaligenaceae</taxon>
        <taxon>Bordetella</taxon>
    </lineage>
</organism>
<reference evidence="2 3" key="1">
    <citation type="submission" date="2016-04" db="EMBL/GenBank/DDBJ databases">
        <authorList>
            <consortium name="Pathogen Informatics"/>
        </authorList>
    </citation>
    <scope>NUCLEOTIDE SEQUENCE [LARGE SCALE GENOMIC DNA]</scope>
    <source>
        <strain evidence="2 3">H044680328</strain>
    </source>
</reference>
<keyword evidence="3" id="KW-1185">Reference proteome</keyword>
<dbReference type="AlphaFoldDB" id="A0A157QLC4"/>
<evidence type="ECO:0000313" key="2">
    <source>
        <dbReference type="EMBL" id="SAI69362.1"/>
    </source>
</evidence>
<evidence type="ECO:0000313" key="3">
    <source>
        <dbReference type="Proteomes" id="UP000076825"/>
    </source>
</evidence>
<dbReference type="PATRIC" id="fig|123899.6.peg.1744"/>
<dbReference type="Proteomes" id="UP000076825">
    <property type="component" value="Chromosome 1"/>
</dbReference>
<dbReference type="EMBL" id="LT546645">
    <property type="protein sequence ID" value="SAI69362.1"/>
    <property type="molecule type" value="Genomic_DNA"/>
</dbReference>
<accession>A0A157QLC4</accession>
<dbReference type="InterPro" id="IPR052513">
    <property type="entry name" value="Thioester_dehydratase-like"/>
</dbReference>
<dbReference type="STRING" id="123899.SAMEA3906487_01758"/>
<feature type="domain" description="ChsH2 C-terminal OB-fold" evidence="1">
    <location>
        <begin position="60"/>
        <end position="120"/>
    </location>
</feature>
<dbReference type="RefSeq" id="WP_033535512.1">
    <property type="nucleotide sequence ID" value="NZ_CP016340.1"/>
</dbReference>
<dbReference type="eggNOG" id="COG1545">
    <property type="taxonomic scope" value="Bacteria"/>
</dbReference>
<dbReference type="SUPFAM" id="SSF50249">
    <property type="entry name" value="Nucleic acid-binding proteins"/>
    <property type="match status" value="1"/>
</dbReference>
<dbReference type="PANTHER" id="PTHR34075:SF5">
    <property type="entry name" value="BLR3430 PROTEIN"/>
    <property type="match status" value="1"/>
</dbReference>
<protein>
    <submittedName>
        <fullName evidence="2">Predicted nucleic-acid-binding protein containing a Zn-ribbon</fullName>
    </submittedName>
</protein>
<sequence length="137" mass="14963">MSMSSSAPGAGAPAGLTPEAQYRRFLAEGRFCLQRCTVSGQFLFYPRRVSPWSGRETLAWEPVSGRGVVYSSTVVRRRPESGGDYNVALIALEEGPRMMSRVEGLAPDAVRIGMPVRARIAMVGERLNVVFDVQEAV</sequence>